<name>A0ABZ2KFW9_9BACT</name>
<protein>
    <recommendedName>
        <fullName evidence="3">Alcohol dehydrogenase-like N-terminal domain-containing protein</fullName>
    </recommendedName>
</protein>
<proteinExistence type="predicted"/>
<reference evidence="4 5" key="1">
    <citation type="submission" date="2021-12" db="EMBL/GenBank/DDBJ databases">
        <title>Discovery of the Pendulisporaceae a myxobacterial family with distinct sporulation behavior and unique specialized metabolism.</title>
        <authorList>
            <person name="Garcia R."/>
            <person name="Popoff A."/>
            <person name="Bader C.D."/>
            <person name="Loehr J."/>
            <person name="Walesch S."/>
            <person name="Walt C."/>
            <person name="Boldt J."/>
            <person name="Bunk B."/>
            <person name="Haeckl F.J.F.P.J."/>
            <person name="Gunesch A.P."/>
            <person name="Birkelbach J."/>
            <person name="Nuebel U."/>
            <person name="Pietschmann T."/>
            <person name="Bach T."/>
            <person name="Mueller R."/>
        </authorList>
    </citation>
    <scope>NUCLEOTIDE SEQUENCE [LARGE SCALE GENOMIC DNA]</scope>
    <source>
        <strain evidence="4 5">MSr12523</strain>
    </source>
</reference>
<sequence>MTSDEPWRVAIRDVEPPAPLANQALVSVVAFAVDHADAELLFDLRESCIPGGDVAGVVLQPAADGSGPPRGARVVGRVDEGAWAERVVVPSSALAVVPPEVTLVQAVASPDPQVIAPWHDLHGALEALQDQGISQKAVLCISSGDVLQD</sequence>
<dbReference type="PANTHER" id="PTHR48106">
    <property type="entry name" value="QUINONE OXIDOREDUCTASE PIG3-RELATED"/>
    <property type="match status" value="1"/>
</dbReference>
<keyword evidence="2" id="KW-0560">Oxidoreductase</keyword>
<evidence type="ECO:0000256" key="1">
    <source>
        <dbReference type="ARBA" id="ARBA00022857"/>
    </source>
</evidence>
<evidence type="ECO:0000313" key="4">
    <source>
        <dbReference type="EMBL" id="WXA97592.1"/>
    </source>
</evidence>
<dbReference type="PANTHER" id="PTHR48106:SF18">
    <property type="entry name" value="QUINONE OXIDOREDUCTASE PIG3"/>
    <property type="match status" value="1"/>
</dbReference>
<dbReference type="InterPro" id="IPR011032">
    <property type="entry name" value="GroES-like_sf"/>
</dbReference>
<organism evidence="4 5">
    <name type="scientific">Pendulispora brunnea</name>
    <dbReference type="NCBI Taxonomy" id="2905690"/>
    <lineage>
        <taxon>Bacteria</taxon>
        <taxon>Pseudomonadati</taxon>
        <taxon>Myxococcota</taxon>
        <taxon>Myxococcia</taxon>
        <taxon>Myxococcales</taxon>
        <taxon>Sorangiineae</taxon>
        <taxon>Pendulisporaceae</taxon>
        <taxon>Pendulispora</taxon>
    </lineage>
</organism>
<keyword evidence="1" id="KW-0521">NADP</keyword>
<gene>
    <name evidence="4" type="ORF">LZC95_12195</name>
</gene>
<dbReference type="RefSeq" id="WP_394848214.1">
    <property type="nucleotide sequence ID" value="NZ_CP089982.1"/>
</dbReference>
<feature type="domain" description="Alcohol dehydrogenase-like N-terminal" evidence="3">
    <location>
        <begin position="22"/>
        <end position="98"/>
    </location>
</feature>
<dbReference type="InterPro" id="IPR013154">
    <property type="entry name" value="ADH-like_N"/>
</dbReference>
<evidence type="ECO:0000313" key="5">
    <source>
        <dbReference type="Proteomes" id="UP001379533"/>
    </source>
</evidence>
<dbReference type="Pfam" id="PF08240">
    <property type="entry name" value="ADH_N"/>
    <property type="match status" value="1"/>
</dbReference>
<dbReference type="EMBL" id="CP089982">
    <property type="protein sequence ID" value="WXA97592.1"/>
    <property type="molecule type" value="Genomic_DNA"/>
</dbReference>
<keyword evidence="5" id="KW-1185">Reference proteome</keyword>
<evidence type="ECO:0000256" key="2">
    <source>
        <dbReference type="ARBA" id="ARBA00023002"/>
    </source>
</evidence>
<evidence type="ECO:0000259" key="3">
    <source>
        <dbReference type="Pfam" id="PF08240"/>
    </source>
</evidence>
<accession>A0ABZ2KFW9</accession>
<dbReference type="Proteomes" id="UP001379533">
    <property type="component" value="Chromosome"/>
</dbReference>
<dbReference type="Gene3D" id="3.90.180.10">
    <property type="entry name" value="Medium-chain alcohol dehydrogenases, catalytic domain"/>
    <property type="match status" value="1"/>
</dbReference>
<dbReference type="SUPFAM" id="SSF50129">
    <property type="entry name" value="GroES-like"/>
    <property type="match status" value="1"/>
</dbReference>